<dbReference type="InterPro" id="IPR009057">
    <property type="entry name" value="Homeodomain-like_sf"/>
</dbReference>
<evidence type="ECO:0000256" key="1">
    <source>
        <dbReference type="ARBA" id="ARBA00023015"/>
    </source>
</evidence>
<evidence type="ECO:0000256" key="2">
    <source>
        <dbReference type="ARBA" id="ARBA00023125"/>
    </source>
</evidence>
<evidence type="ECO:0000259" key="6">
    <source>
        <dbReference type="PROSITE" id="PS50110"/>
    </source>
</evidence>
<dbReference type="SUPFAM" id="SSF46689">
    <property type="entry name" value="Homeodomain-like"/>
    <property type="match status" value="2"/>
</dbReference>
<dbReference type="PROSITE" id="PS50110">
    <property type="entry name" value="RESPONSE_REGULATORY"/>
    <property type="match status" value="1"/>
</dbReference>
<dbReference type="InterPro" id="IPR018060">
    <property type="entry name" value="HTH_AraC"/>
</dbReference>
<accession>A0ABV8S5Q4</accession>
<dbReference type="PANTHER" id="PTHR43280">
    <property type="entry name" value="ARAC-FAMILY TRANSCRIPTIONAL REGULATOR"/>
    <property type="match status" value="1"/>
</dbReference>
<dbReference type="SUPFAM" id="SSF52172">
    <property type="entry name" value="CheY-like"/>
    <property type="match status" value="1"/>
</dbReference>
<evidence type="ECO:0000313" key="7">
    <source>
        <dbReference type="EMBL" id="MFC4302312.1"/>
    </source>
</evidence>
<dbReference type="PROSITE" id="PS01124">
    <property type="entry name" value="HTH_ARAC_FAMILY_2"/>
    <property type="match status" value="1"/>
</dbReference>
<evidence type="ECO:0000259" key="5">
    <source>
        <dbReference type="PROSITE" id="PS01124"/>
    </source>
</evidence>
<sequence length="250" mass="28872">MQQVMIVEDDVMYRYAIRSSMEWEKEGFRICGEAINGKHALDLLQDCRPDIVLTDINMPEMNGIDLIVELRQKHPLIQIVVLSSYDDFHFVKQALKSGAQDYLLKHELDSSELAGVMKRLKDSSDAAQTGAEERDGLDIPVKETTHREVQQLMDYIKANYGQPITLQQLSQHLYLSPNYLCSLFKQETGITIVDYIKQFRIEMAKQLLESSHLKVYEIAERVGFTSSSYLCRVFKEMTGININEYKRTIH</sequence>
<keyword evidence="1" id="KW-0805">Transcription regulation</keyword>
<dbReference type="PANTHER" id="PTHR43280:SF10">
    <property type="entry name" value="REGULATORY PROTEIN POCR"/>
    <property type="match status" value="1"/>
</dbReference>
<dbReference type="InterPro" id="IPR001789">
    <property type="entry name" value="Sig_transdc_resp-reg_receiver"/>
</dbReference>
<feature type="domain" description="Response regulatory" evidence="6">
    <location>
        <begin position="3"/>
        <end position="120"/>
    </location>
</feature>
<keyword evidence="2" id="KW-0238">DNA-binding</keyword>
<dbReference type="Pfam" id="PF00072">
    <property type="entry name" value="Response_reg"/>
    <property type="match status" value="1"/>
</dbReference>
<dbReference type="Pfam" id="PF12833">
    <property type="entry name" value="HTH_18"/>
    <property type="match status" value="1"/>
</dbReference>
<dbReference type="SMART" id="SM00342">
    <property type="entry name" value="HTH_ARAC"/>
    <property type="match status" value="1"/>
</dbReference>
<dbReference type="CDD" id="cd17536">
    <property type="entry name" value="REC_YesN-like"/>
    <property type="match status" value="1"/>
</dbReference>
<dbReference type="EMBL" id="JBHSED010000003">
    <property type="protein sequence ID" value="MFC4302312.1"/>
    <property type="molecule type" value="Genomic_DNA"/>
</dbReference>
<dbReference type="Gene3D" id="3.40.50.2300">
    <property type="match status" value="1"/>
</dbReference>
<comment type="caution">
    <text evidence="7">The sequence shown here is derived from an EMBL/GenBank/DDBJ whole genome shotgun (WGS) entry which is preliminary data.</text>
</comment>
<proteinExistence type="predicted"/>
<protein>
    <submittedName>
        <fullName evidence="7">Response regulator</fullName>
    </submittedName>
</protein>
<dbReference type="Proteomes" id="UP001595755">
    <property type="component" value="Unassembled WGS sequence"/>
</dbReference>
<keyword evidence="3" id="KW-0804">Transcription</keyword>
<evidence type="ECO:0000313" key="8">
    <source>
        <dbReference type="Proteomes" id="UP001595755"/>
    </source>
</evidence>
<reference evidence="8" key="1">
    <citation type="journal article" date="2019" name="Int. J. Syst. Evol. Microbiol.">
        <title>The Global Catalogue of Microorganisms (GCM) 10K type strain sequencing project: providing services to taxonomists for standard genome sequencing and annotation.</title>
        <authorList>
            <consortium name="The Broad Institute Genomics Platform"/>
            <consortium name="The Broad Institute Genome Sequencing Center for Infectious Disease"/>
            <person name="Wu L."/>
            <person name="Ma J."/>
        </authorList>
    </citation>
    <scope>NUCLEOTIDE SEQUENCE [LARGE SCALE GENOMIC DNA]</scope>
    <source>
        <strain evidence="8">CGMCC 4.1641</strain>
    </source>
</reference>
<organism evidence="7 8">
    <name type="scientific">Cohnella boryungensis</name>
    <dbReference type="NCBI Taxonomy" id="768479"/>
    <lineage>
        <taxon>Bacteria</taxon>
        <taxon>Bacillati</taxon>
        <taxon>Bacillota</taxon>
        <taxon>Bacilli</taxon>
        <taxon>Bacillales</taxon>
        <taxon>Paenibacillaceae</taxon>
        <taxon>Cohnella</taxon>
    </lineage>
</organism>
<name>A0ABV8S5Q4_9BACL</name>
<dbReference type="RefSeq" id="WP_204600813.1">
    <property type="nucleotide sequence ID" value="NZ_JBHSED010000003.1"/>
</dbReference>
<dbReference type="SMART" id="SM00448">
    <property type="entry name" value="REC"/>
    <property type="match status" value="1"/>
</dbReference>
<evidence type="ECO:0000256" key="4">
    <source>
        <dbReference type="PROSITE-ProRule" id="PRU00169"/>
    </source>
</evidence>
<keyword evidence="4" id="KW-0597">Phosphoprotein</keyword>
<gene>
    <name evidence="7" type="ORF">ACFO1S_02510</name>
</gene>
<evidence type="ECO:0000256" key="3">
    <source>
        <dbReference type="ARBA" id="ARBA00023163"/>
    </source>
</evidence>
<dbReference type="InterPro" id="IPR011006">
    <property type="entry name" value="CheY-like_superfamily"/>
</dbReference>
<feature type="domain" description="HTH araC/xylS-type" evidence="5">
    <location>
        <begin position="150"/>
        <end position="248"/>
    </location>
</feature>
<keyword evidence="8" id="KW-1185">Reference proteome</keyword>
<feature type="modified residue" description="4-aspartylphosphate" evidence="4">
    <location>
        <position position="55"/>
    </location>
</feature>
<dbReference type="Gene3D" id="1.10.10.60">
    <property type="entry name" value="Homeodomain-like"/>
    <property type="match status" value="2"/>
</dbReference>